<protein>
    <recommendedName>
        <fullName evidence="2">Xylanolytic transcriptional activator regulatory domain-containing protein</fullName>
    </recommendedName>
</protein>
<keyword evidence="1" id="KW-0539">Nucleus</keyword>
<dbReference type="RefSeq" id="XP_017996008.1">
    <property type="nucleotide sequence ID" value="XM_018141505.1"/>
</dbReference>
<evidence type="ECO:0000313" key="4">
    <source>
        <dbReference type="Proteomes" id="UP000038010"/>
    </source>
</evidence>
<name>A0A0N1HMM0_9EURO</name>
<dbReference type="VEuPathDB" id="FungiDB:AB675_1602"/>
<dbReference type="OrthoDB" id="2123952at2759"/>
<evidence type="ECO:0000313" key="3">
    <source>
        <dbReference type="EMBL" id="KPI36045.1"/>
    </source>
</evidence>
<evidence type="ECO:0000256" key="1">
    <source>
        <dbReference type="ARBA" id="ARBA00023242"/>
    </source>
</evidence>
<feature type="domain" description="Xylanolytic transcriptional activator regulatory" evidence="2">
    <location>
        <begin position="5"/>
        <end position="206"/>
    </location>
</feature>
<dbReference type="PANTHER" id="PTHR46910:SF18">
    <property type="entry name" value="ZN(II)2CYS6 TRANSCRIPTION FACTOR (EUROFUNG)"/>
    <property type="match status" value="1"/>
</dbReference>
<dbReference type="GO" id="GO:0003700">
    <property type="term" value="F:DNA-binding transcription factor activity"/>
    <property type="evidence" value="ECO:0007669"/>
    <property type="project" value="InterPro"/>
</dbReference>
<dbReference type="Pfam" id="PF04082">
    <property type="entry name" value="Fungal_trans"/>
    <property type="match status" value="1"/>
</dbReference>
<dbReference type="GO" id="GO:0008270">
    <property type="term" value="F:zinc ion binding"/>
    <property type="evidence" value="ECO:0007669"/>
    <property type="project" value="InterPro"/>
</dbReference>
<gene>
    <name evidence="3" type="ORF">AB675_1602</name>
</gene>
<organism evidence="3 4">
    <name type="scientific">Cyphellophora attinorum</name>
    <dbReference type="NCBI Taxonomy" id="1664694"/>
    <lineage>
        <taxon>Eukaryota</taxon>
        <taxon>Fungi</taxon>
        <taxon>Dikarya</taxon>
        <taxon>Ascomycota</taxon>
        <taxon>Pezizomycotina</taxon>
        <taxon>Eurotiomycetes</taxon>
        <taxon>Chaetothyriomycetidae</taxon>
        <taxon>Chaetothyriales</taxon>
        <taxon>Cyphellophoraceae</taxon>
        <taxon>Cyphellophora</taxon>
    </lineage>
</organism>
<dbReference type="PANTHER" id="PTHR46910">
    <property type="entry name" value="TRANSCRIPTION FACTOR PDR1"/>
    <property type="match status" value="1"/>
</dbReference>
<sequence length="465" mass="53268">MSLTEVYFEIVYPIFPFFHQPTFLRRIARAEYTSDRHLFAATMALCALTVARVQDQALYNNSYDTEELTTVPWETFYQAAIRASVDVTTESSTQNLDLLRSCALLSLTAVQCSKIRDMQRFLGRYHTLVAMDRLQDESNWPAGIGIVETEERRRLFWSMYTFEVYVSVVWDSVTRVREQQVKVSYTTELDDERFSDRGYATVESPADLRQSPNSRQGHVSSKSWLCGWNFTTDLYRILEHVMANFRDRQRHQGSFPTNLFVDRSDASISSIRDSIMQLYHDLPHCFKEAPQITCDPASDRFGFQAANIIATVQLLRMMLFASGGGSLEERCKIASEVIDAFTRIPVPYLRAISSPLLYHLAGTGSILGSVFEEPMTELAYEQVRVVLLALAQLLENLESGIHATKSAQRLRDLVGQIDQYMNTQRDQSSSIPAKLASEFMEEWPWTLDFMQFTDSRNSPVEYPIP</sequence>
<dbReference type="GO" id="GO:0003677">
    <property type="term" value="F:DNA binding"/>
    <property type="evidence" value="ECO:0007669"/>
    <property type="project" value="InterPro"/>
</dbReference>
<keyword evidence="4" id="KW-1185">Reference proteome</keyword>
<accession>A0A0N1HMM0</accession>
<evidence type="ECO:0000259" key="2">
    <source>
        <dbReference type="Pfam" id="PF04082"/>
    </source>
</evidence>
<comment type="caution">
    <text evidence="3">The sequence shown here is derived from an EMBL/GenBank/DDBJ whole genome shotgun (WGS) entry which is preliminary data.</text>
</comment>
<dbReference type="EMBL" id="LFJN01000034">
    <property type="protein sequence ID" value="KPI36045.1"/>
    <property type="molecule type" value="Genomic_DNA"/>
</dbReference>
<dbReference type="InterPro" id="IPR007219">
    <property type="entry name" value="XnlR_reg_dom"/>
</dbReference>
<dbReference type="GeneID" id="28733385"/>
<dbReference type="InterPro" id="IPR050987">
    <property type="entry name" value="AtrR-like"/>
</dbReference>
<dbReference type="CDD" id="cd12148">
    <property type="entry name" value="fungal_TF_MHR"/>
    <property type="match status" value="1"/>
</dbReference>
<dbReference type="AlphaFoldDB" id="A0A0N1HMM0"/>
<dbReference type="GO" id="GO:0006351">
    <property type="term" value="P:DNA-templated transcription"/>
    <property type="evidence" value="ECO:0007669"/>
    <property type="project" value="InterPro"/>
</dbReference>
<dbReference type="Proteomes" id="UP000038010">
    <property type="component" value="Unassembled WGS sequence"/>
</dbReference>
<proteinExistence type="predicted"/>
<reference evidence="3 4" key="1">
    <citation type="submission" date="2015-06" db="EMBL/GenBank/DDBJ databases">
        <title>Draft genome of the ant-associated black yeast Phialophora attae CBS 131958.</title>
        <authorList>
            <person name="Moreno L.F."/>
            <person name="Stielow B.J."/>
            <person name="de Hoog S."/>
            <person name="Vicente V.A."/>
            <person name="Weiss V.A."/>
            <person name="de Vries M."/>
            <person name="Cruz L.M."/>
            <person name="Souza E.M."/>
        </authorList>
    </citation>
    <scope>NUCLEOTIDE SEQUENCE [LARGE SCALE GENOMIC DNA]</scope>
    <source>
        <strain evidence="3 4">CBS 131958</strain>
    </source>
</reference>